<keyword evidence="1" id="KW-1133">Transmembrane helix</keyword>
<gene>
    <name evidence="2" type="ordered locus">Igag_1143</name>
</gene>
<keyword evidence="1" id="KW-0472">Membrane</keyword>
<dbReference type="KEGG" id="iag:Igag_1143"/>
<reference evidence="2 3" key="1">
    <citation type="journal article" date="2010" name="Stand. Genomic Sci.">
        <title>Complete genome sequence of Ignisphaera aggregans type strain (AQ1.S1).</title>
        <authorList>
            <person name="Goker M."/>
            <person name="Held B."/>
            <person name="Lapidus A."/>
            <person name="Nolan M."/>
            <person name="Spring S."/>
            <person name="Yasawong M."/>
            <person name="Lucas S."/>
            <person name="Glavina Del Rio T."/>
            <person name="Tice H."/>
            <person name="Cheng J.F."/>
            <person name="Goodwin L."/>
            <person name="Tapia R."/>
            <person name="Pitluck S."/>
            <person name="Liolios K."/>
            <person name="Ivanova N."/>
            <person name="Mavromatis K."/>
            <person name="Mikhailova N."/>
            <person name="Pati A."/>
            <person name="Chen A."/>
            <person name="Palaniappan K."/>
            <person name="Brambilla E."/>
            <person name="Land M."/>
            <person name="Hauser L."/>
            <person name="Chang Y.J."/>
            <person name="Jeffries C.D."/>
            <person name="Brettin T."/>
            <person name="Detter J.C."/>
            <person name="Han C."/>
            <person name="Rohde M."/>
            <person name="Sikorski J."/>
            <person name="Woyke T."/>
            <person name="Bristow J."/>
            <person name="Eisen J.A."/>
            <person name="Markowitz V."/>
            <person name="Hugenholtz P."/>
            <person name="Kyrpides N.C."/>
            <person name="Klenk H.P."/>
        </authorList>
    </citation>
    <scope>NUCLEOTIDE SEQUENCE [LARGE SCALE GENOMIC DNA]</scope>
    <source>
        <strain evidence="3">DSM 17230 / JCM 13409 / AQ1.S1</strain>
    </source>
</reference>
<protein>
    <submittedName>
        <fullName evidence="2">Uncharacterized protein</fullName>
    </submittedName>
</protein>
<dbReference type="EMBL" id="CP002098">
    <property type="protein sequence ID" value="ADM27955.1"/>
    <property type="molecule type" value="Genomic_DNA"/>
</dbReference>
<evidence type="ECO:0000313" key="3">
    <source>
        <dbReference type="Proteomes" id="UP000001304"/>
    </source>
</evidence>
<dbReference type="HOGENOM" id="CLU_2340120_0_0_2"/>
<accession>E0SP09</accession>
<dbReference type="Proteomes" id="UP000001304">
    <property type="component" value="Chromosome"/>
</dbReference>
<keyword evidence="1" id="KW-0812">Transmembrane</keyword>
<organism evidence="2 3">
    <name type="scientific">Ignisphaera aggregans (strain DSM 17230 / JCM 13409 / AQ1.S1)</name>
    <dbReference type="NCBI Taxonomy" id="583356"/>
    <lineage>
        <taxon>Archaea</taxon>
        <taxon>Thermoproteota</taxon>
        <taxon>Thermoprotei</taxon>
        <taxon>Desulfurococcales</taxon>
        <taxon>Desulfurococcaceae</taxon>
        <taxon>Ignisphaera</taxon>
    </lineage>
</organism>
<feature type="transmembrane region" description="Helical" evidence="1">
    <location>
        <begin position="6"/>
        <end position="23"/>
    </location>
</feature>
<feature type="transmembrane region" description="Helical" evidence="1">
    <location>
        <begin position="73"/>
        <end position="92"/>
    </location>
</feature>
<proteinExistence type="predicted"/>
<evidence type="ECO:0000256" key="1">
    <source>
        <dbReference type="SAM" id="Phobius"/>
    </source>
</evidence>
<keyword evidence="3" id="KW-1185">Reference proteome</keyword>
<feature type="transmembrane region" description="Helical" evidence="1">
    <location>
        <begin position="35"/>
        <end position="53"/>
    </location>
</feature>
<dbReference type="BioCyc" id="IAGG583356:GHAH-1125-MONOMER"/>
<evidence type="ECO:0000313" key="2">
    <source>
        <dbReference type="EMBL" id="ADM27955.1"/>
    </source>
</evidence>
<dbReference type="AlphaFoldDB" id="E0SP09"/>
<dbReference type="STRING" id="583356.Igag_1143"/>
<name>E0SP09_IGNAA</name>
<sequence>MDMIYLAIVLGIAIGIVIRVNRVYLDKISKTIERFFSCAIYILVFLIGISSGSVVRGEVMYNGNIVVYIVRDIAMLLGLTLCFTILIGVIVLRRVMK</sequence>